<sequence>MVQPILLFLRQMGIFVEVNSTYSTSNKYLFAAHYFTCSPSQIV</sequence>
<dbReference type="AlphaFoldDB" id="A0A0A8YCB9"/>
<name>A0A0A8YCB9_ARUDO</name>
<accession>A0A0A8YCB9</accession>
<dbReference type="EMBL" id="GBRH01274304">
    <property type="protein sequence ID" value="JAD23591.1"/>
    <property type="molecule type" value="Transcribed_RNA"/>
</dbReference>
<proteinExistence type="predicted"/>
<organism evidence="1">
    <name type="scientific">Arundo donax</name>
    <name type="common">Giant reed</name>
    <name type="synonym">Donax arundinaceus</name>
    <dbReference type="NCBI Taxonomy" id="35708"/>
    <lineage>
        <taxon>Eukaryota</taxon>
        <taxon>Viridiplantae</taxon>
        <taxon>Streptophyta</taxon>
        <taxon>Embryophyta</taxon>
        <taxon>Tracheophyta</taxon>
        <taxon>Spermatophyta</taxon>
        <taxon>Magnoliopsida</taxon>
        <taxon>Liliopsida</taxon>
        <taxon>Poales</taxon>
        <taxon>Poaceae</taxon>
        <taxon>PACMAD clade</taxon>
        <taxon>Arundinoideae</taxon>
        <taxon>Arundineae</taxon>
        <taxon>Arundo</taxon>
    </lineage>
</organism>
<reference evidence="1" key="1">
    <citation type="submission" date="2014-09" db="EMBL/GenBank/DDBJ databases">
        <authorList>
            <person name="Magalhaes I.L.F."/>
            <person name="Oliveira U."/>
            <person name="Santos F.R."/>
            <person name="Vidigal T.H.D.A."/>
            <person name="Brescovit A.D."/>
            <person name="Santos A.J."/>
        </authorList>
    </citation>
    <scope>NUCLEOTIDE SEQUENCE</scope>
    <source>
        <tissue evidence="1">Shoot tissue taken approximately 20 cm above the soil surface</tissue>
    </source>
</reference>
<evidence type="ECO:0000313" key="1">
    <source>
        <dbReference type="EMBL" id="JAD23591.1"/>
    </source>
</evidence>
<protein>
    <submittedName>
        <fullName evidence="1">Uncharacterized protein</fullName>
    </submittedName>
</protein>
<reference evidence="1" key="2">
    <citation type="journal article" date="2015" name="Data Brief">
        <title>Shoot transcriptome of the giant reed, Arundo donax.</title>
        <authorList>
            <person name="Barrero R.A."/>
            <person name="Guerrero F.D."/>
            <person name="Moolhuijzen P."/>
            <person name="Goolsby J.A."/>
            <person name="Tidwell J."/>
            <person name="Bellgard S.E."/>
            <person name="Bellgard M.I."/>
        </authorList>
    </citation>
    <scope>NUCLEOTIDE SEQUENCE</scope>
    <source>
        <tissue evidence="1">Shoot tissue taken approximately 20 cm above the soil surface</tissue>
    </source>
</reference>